<reference evidence="3 4" key="1">
    <citation type="submission" date="2019-10" db="EMBL/GenBank/DDBJ databases">
        <title>Extracellular Electron Transfer in a Candidatus Methanoperedens spp. Enrichment Culture.</title>
        <authorList>
            <person name="Berger S."/>
            <person name="Rangel Shaw D."/>
            <person name="Berben T."/>
            <person name="In 'T Zandt M."/>
            <person name="Frank J."/>
            <person name="Reimann J."/>
            <person name="Jetten M.S.M."/>
            <person name="Welte C.U."/>
        </authorList>
    </citation>
    <scope>NUCLEOTIDE SEQUENCE [LARGE SCALE GENOMIC DNA]</scope>
    <source>
        <strain evidence="3">SB12</strain>
    </source>
</reference>
<dbReference type="AlphaFoldDB" id="A0A833M044"/>
<sequence>MSASSKKILLIHPDLQWLKQTRDFLRTEGFMTFATRSLGIALELQAHHRPEVILFALNLGRTNGQEVISALHHQDAHAVLVVLVDEKEKSRLSELAPGSFFDGIVTPCEGKILLSHLREAQVFYKEKNSLFQYMQEYQDRVQDQLEWLIWKEQNKHAYKVKYSRALISNIRNTILQGMGLGSLITRMELLEMKMKKEDGFYIVPRKDFDGILTSVHNVHRWLENMEKINKALDLNYSVETIEPSAFPDIVVKAVHAVEKFRAIKNHKIEMGDLTIEHPISGNADALGLCIRELLINAFKFSPEGSTIDIVRFESPRVVLVGLLNDILSMGGGVTGIPEGYENQIYEPFYKLNNVYDERFFDEDFSMGTGLTIVQGAMQQMGGRVFLHEISDHSGEEGRRRRIMAELVIKKSAPEE</sequence>
<dbReference type="InterPro" id="IPR003594">
    <property type="entry name" value="HATPase_dom"/>
</dbReference>
<accession>A0A833M044</accession>
<evidence type="ECO:0000313" key="3">
    <source>
        <dbReference type="EMBL" id="KAB2934858.1"/>
    </source>
</evidence>
<dbReference type="Gene3D" id="3.40.50.2300">
    <property type="match status" value="1"/>
</dbReference>
<dbReference type="SUPFAM" id="SSF52172">
    <property type="entry name" value="CheY-like"/>
    <property type="match status" value="1"/>
</dbReference>
<comment type="caution">
    <text evidence="3">The sequence shown here is derived from an EMBL/GenBank/DDBJ whole genome shotgun (WGS) entry which is preliminary data.</text>
</comment>
<dbReference type="CDD" id="cd00075">
    <property type="entry name" value="HATPase"/>
    <property type="match status" value="1"/>
</dbReference>
<evidence type="ECO:0000313" key="4">
    <source>
        <dbReference type="Proteomes" id="UP000460298"/>
    </source>
</evidence>
<organism evidence="3 4">
    <name type="scientific">Leptonema illini</name>
    <dbReference type="NCBI Taxonomy" id="183"/>
    <lineage>
        <taxon>Bacteria</taxon>
        <taxon>Pseudomonadati</taxon>
        <taxon>Spirochaetota</taxon>
        <taxon>Spirochaetia</taxon>
        <taxon>Leptospirales</taxon>
        <taxon>Leptospiraceae</taxon>
        <taxon>Leptonema</taxon>
    </lineage>
</organism>
<protein>
    <submittedName>
        <fullName evidence="3">Response regulator</fullName>
    </submittedName>
</protein>
<name>A0A833M044_9LEPT</name>
<dbReference type="GO" id="GO:0000160">
    <property type="term" value="P:phosphorelay signal transduction system"/>
    <property type="evidence" value="ECO:0007669"/>
    <property type="project" value="InterPro"/>
</dbReference>
<dbReference type="EMBL" id="WBUI01000002">
    <property type="protein sequence ID" value="KAB2934858.1"/>
    <property type="molecule type" value="Genomic_DNA"/>
</dbReference>
<proteinExistence type="predicted"/>
<dbReference type="InterPro" id="IPR011006">
    <property type="entry name" value="CheY-like_superfamily"/>
</dbReference>
<dbReference type="Gene3D" id="3.30.565.10">
    <property type="entry name" value="Histidine kinase-like ATPase, C-terminal domain"/>
    <property type="match status" value="1"/>
</dbReference>
<dbReference type="SUPFAM" id="SSF55874">
    <property type="entry name" value="ATPase domain of HSP90 chaperone/DNA topoisomerase II/histidine kinase"/>
    <property type="match status" value="1"/>
</dbReference>
<evidence type="ECO:0000259" key="2">
    <source>
        <dbReference type="PROSITE" id="PS50110"/>
    </source>
</evidence>
<feature type="domain" description="Response regulatory" evidence="2">
    <location>
        <begin position="7"/>
        <end position="121"/>
    </location>
</feature>
<comment type="caution">
    <text evidence="1">Lacks conserved residue(s) required for the propagation of feature annotation.</text>
</comment>
<dbReference type="PROSITE" id="PS50110">
    <property type="entry name" value="RESPONSE_REGULATORY"/>
    <property type="match status" value="1"/>
</dbReference>
<dbReference type="InterPro" id="IPR001789">
    <property type="entry name" value="Sig_transdc_resp-reg_receiver"/>
</dbReference>
<dbReference type="Proteomes" id="UP000460298">
    <property type="component" value="Unassembled WGS sequence"/>
</dbReference>
<evidence type="ECO:0000256" key="1">
    <source>
        <dbReference type="PROSITE-ProRule" id="PRU00169"/>
    </source>
</evidence>
<dbReference type="Pfam" id="PF02518">
    <property type="entry name" value="HATPase_c"/>
    <property type="match status" value="1"/>
</dbReference>
<gene>
    <name evidence="3" type="ORF">F9K24_03515</name>
</gene>
<dbReference type="InterPro" id="IPR036890">
    <property type="entry name" value="HATPase_C_sf"/>
</dbReference>